<keyword evidence="2" id="KW-1133">Transmembrane helix</keyword>
<proteinExistence type="predicted"/>
<feature type="region of interest" description="Disordered" evidence="1">
    <location>
        <begin position="186"/>
        <end position="227"/>
    </location>
</feature>
<keyword evidence="2" id="KW-0472">Membrane</keyword>
<feature type="transmembrane region" description="Helical" evidence="2">
    <location>
        <begin position="24"/>
        <end position="48"/>
    </location>
</feature>
<keyword evidence="2" id="KW-0812">Transmembrane</keyword>
<dbReference type="Proteomes" id="UP000321204">
    <property type="component" value="Chromosome"/>
</dbReference>
<dbReference type="AlphaFoldDB" id="A0A5B8UKV0"/>
<evidence type="ECO:0000256" key="1">
    <source>
        <dbReference type="SAM" id="MobiDB-lite"/>
    </source>
</evidence>
<dbReference type="EMBL" id="CP042433">
    <property type="protein sequence ID" value="QEC56645.1"/>
    <property type="molecule type" value="Genomic_DNA"/>
</dbReference>
<evidence type="ECO:0000313" key="3">
    <source>
        <dbReference type="EMBL" id="QEC56645.1"/>
    </source>
</evidence>
<sequence length="303" mass="32734">MAATDNNPATQTANPVQEKVARTVSIIVLVGTCVLGVLGMAIAIVALTTKKEDIAGAKDILQILFSAILPLFGTWIGTILAYYFSKENLLAANQTVRELVKSITSDTKLESTKAKDVMIPIDKLTYKPYPSGTDDKTINLKTDFLDFINAKGISRVILLDENKCAKYVLHRSTIEGFIAEQYFKQDETAGPNNPPANNQQNNPPAPVDNPPAGQNGNNQDNPPQAPRTLTFADLKAKGNETVQAILKDGVKFIKEDANLSDAKVLIKNYAACNDVFITKNGSAADPVLGWITDKTIAESSIVN</sequence>
<dbReference type="KEGG" id="fgg:FSB75_12315"/>
<protein>
    <submittedName>
        <fullName evidence="3">Uncharacterized protein</fullName>
    </submittedName>
</protein>
<evidence type="ECO:0000256" key="2">
    <source>
        <dbReference type="SAM" id="Phobius"/>
    </source>
</evidence>
<reference evidence="3 4" key="1">
    <citation type="journal article" date="2015" name="Int. J. Syst. Evol. Microbiol.">
        <title>Flavisolibacter ginsenosidimutans sp. nov., with ginsenoside-converting activity isolated from soil used for cultivating ginseng.</title>
        <authorList>
            <person name="Zhao Y."/>
            <person name="Liu Q."/>
            <person name="Kang M.S."/>
            <person name="Jin F."/>
            <person name="Yu H."/>
            <person name="Im W.T."/>
        </authorList>
    </citation>
    <scope>NUCLEOTIDE SEQUENCE [LARGE SCALE GENOMIC DNA]</scope>
    <source>
        <strain evidence="3 4">Gsoil 636</strain>
    </source>
</reference>
<dbReference type="RefSeq" id="WP_146787786.1">
    <property type="nucleotide sequence ID" value="NZ_BAABIO010000003.1"/>
</dbReference>
<dbReference type="OrthoDB" id="4582921at2"/>
<feature type="compositionally biased region" description="Low complexity" evidence="1">
    <location>
        <begin position="210"/>
        <end position="222"/>
    </location>
</feature>
<gene>
    <name evidence="3" type="ORF">FSB75_12315</name>
</gene>
<organism evidence="3 4">
    <name type="scientific">Flavisolibacter ginsenosidimutans</name>
    <dbReference type="NCBI Taxonomy" id="661481"/>
    <lineage>
        <taxon>Bacteria</taxon>
        <taxon>Pseudomonadati</taxon>
        <taxon>Bacteroidota</taxon>
        <taxon>Chitinophagia</taxon>
        <taxon>Chitinophagales</taxon>
        <taxon>Chitinophagaceae</taxon>
        <taxon>Flavisolibacter</taxon>
    </lineage>
</organism>
<name>A0A5B8UKV0_9BACT</name>
<evidence type="ECO:0000313" key="4">
    <source>
        <dbReference type="Proteomes" id="UP000321204"/>
    </source>
</evidence>
<feature type="transmembrane region" description="Helical" evidence="2">
    <location>
        <begin position="60"/>
        <end position="84"/>
    </location>
</feature>
<accession>A0A5B8UKV0</accession>
<keyword evidence="4" id="KW-1185">Reference proteome</keyword>